<protein>
    <submittedName>
        <fullName evidence="1">Uncharacterized protein</fullName>
    </submittedName>
</protein>
<evidence type="ECO:0000313" key="2">
    <source>
        <dbReference type="Proteomes" id="UP001596067"/>
    </source>
</evidence>
<gene>
    <name evidence="1" type="ORF">ACFP0N_26405</name>
</gene>
<dbReference type="EMBL" id="JBHSOD010000041">
    <property type="protein sequence ID" value="MFC5888504.1"/>
    <property type="molecule type" value="Genomic_DNA"/>
</dbReference>
<reference evidence="2" key="1">
    <citation type="journal article" date="2019" name="Int. J. Syst. Evol. Microbiol.">
        <title>The Global Catalogue of Microorganisms (GCM) 10K type strain sequencing project: providing services to taxonomists for standard genome sequencing and annotation.</title>
        <authorList>
            <consortium name="The Broad Institute Genomics Platform"/>
            <consortium name="The Broad Institute Genome Sequencing Center for Infectious Disease"/>
            <person name="Wu L."/>
            <person name="Ma J."/>
        </authorList>
    </citation>
    <scope>NUCLEOTIDE SEQUENCE [LARGE SCALE GENOMIC DNA]</scope>
    <source>
        <strain evidence="2">CGMCC 4.1469</strain>
    </source>
</reference>
<accession>A0ABW1F5W1</accession>
<dbReference type="Proteomes" id="UP001596067">
    <property type="component" value="Unassembled WGS sequence"/>
</dbReference>
<dbReference type="RefSeq" id="WP_313763580.1">
    <property type="nucleotide sequence ID" value="NZ_BAAAVH010000113.1"/>
</dbReference>
<name>A0ABW1F5W1_9ACTN</name>
<organism evidence="1 2">
    <name type="scientific">Kitasatospora aburaviensis</name>
    <dbReference type="NCBI Taxonomy" id="67265"/>
    <lineage>
        <taxon>Bacteria</taxon>
        <taxon>Bacillati</taxon>
        <taxon>Actinomycetota</taxon>
        <taxon>Actinomycetes</taxon>
        <taxon>Kitasatosporales</taxon>
        <taxon>Streptomycetaceae</taxon>
        <taxon>Kitasatospora</taxon>
    </lineage>
</organism>
<evidence type="ECO:0000313" key="1">
    <source>
        <dbReference type="EMBL" id="MFC5888504.1"/>
    </source>
</evidence>
<keyword evidence="2" id="KW-1185">Reference proteome</keyword>
<comment type="caution">
    <text evidence="1">The sequence shown here is derived from an EMBL/GenBank/DDBJ whole genome shotgun (WGS) entry which is preliminary data.</text>
</comment>
<sequence>MPDQPADLLTTAAQHLRAAATAAIHDGRTTWTLGNTLRSNSPVVVDDTTTPTVLIETWAKQLEAVNAYLALLGPATGLAMARMLDQAAEALTGQDVPADEPALAVARAVLGQDGPTG</sequence>
<proteinExistence type="predicted"/>